<comment type="caution">
    <text evidence="1">The sequence shown here is derived from an EMBL/GenBank/DDBJ whole genome shotgun (WGS) entry which is preliminary data.</text>
</comment>
<dbReference type="Pfam" id="PF03069">
    <property type="entry name" value="FmdA_AmdA"/>
    <property type="match status" value="1"/>
</dbReference>
<dbReference type="PANTHER" id="PTHR31891:SF1">
    <property type="entry name" value="FORMAMIDASE C869.04-RELATED"/>
    <property type="match status" value="1"/>
</dbReference>
<evidence type="ECO:0000313" key="1">
    <source>
        <dbReference type="EMBL" id="GAG19668.1"/>
    </source>
</evidence>
<dbReference type="GO" id="GO:0016811">
    <property type="term" value="F:hydrolase activity, acting on carbon-nitrogen (but not peptide) bonds, in linear amides"/>
    <property type="evidence" value="ECO:0007669"/>
    <property type="project" value="InterPro"/>
</dbReference>
<dbReference type="PANTHER" id="PTHR31891">
    <property type="entry name" value="FORMAMIDASE C869.04-RELATED"/>
    <property type="match status" value="1"/>
</dbReference>
<name>X0W4Y5_9ZZZZ</name>
<dbReference type="AlphaFoldDB" id="X0W4Y5"/>
<protein>
    <recommendedName>
        <fullName evidence="2">Acetamidase</fullName>
    </recommendedName>
</protein>
<accession>X0W4Y5</accession>
<sequence>MQVFTRDLIDTHCPGIEWPEFLGSVTLGESFIIETEQFNRVNGPIAVDGIQAGDNIAIHIESIEIIPPFGSPNGGPFFEGMGDPVPLEYSDGLFHYPNGIVLAANPSVGNVAVLPAPTDSVLAMSRRDIGPSSHRGWGWRGIVNDPRGKHCHQDCQYVTAGSTIHLKAQVDQAGLCFADVHGYIGQGEMAFSGIEVAARIQVRVERSQGWYVDWPLIETKDEIMVFCSDTNQQDGTTDQQYVDV</sequence>
<dbReference type="Gene3D" id="2.60.120.580">
    <property type="entry name" value="Acetamidase/Formamidase-like domains"/>
    <property type="match status" value="1"/>
</dbReference>
<gene>
    <name evidence="1" type="ORF">S01H1_52886</name>
</gene>
<reference evidence="1" key="1">
    <citation type="journal article" date="2014" name="Front. Microbiol.">
        <title>High frequency of phylogenetically diverse reductive dehalogenase-homologous genes in deep subseafloor sedimentary metagenomes.</title>
        <authorList>
            <person name="Kawai M."/>
            <person name="Futagami T."/>
            <person name="Toyoda A."/>
            <person name="Takaki Y."/>
            <person name="Nishi S."/>
            <person name="Hori S."/>
            <person name="Arai W."/>
            <person name="Tsubouchi T."/>
            <person name="Morono Y."/>
            <person name="Uchiyama I."/>
            <person name="Ito T."/>
            <person name="Fujiyama A."/>
            <person name="Inagaki F."/>
            <person name="Takami H."/>
        </authorList>
    </citation>
    <scope>NUCLEOTIDE SEQUENCE</scope>
    <source>
        <strain evidence="1">Expedition CK06-06</strain>
    </source>
</reference>
<dbReference type="EMBL" id="BARS01034208">
    <property type="protein sequence ID" value="GAG19668.1"/>
    <property type="molecule type" value="Genomic_DNA"/>
</dbReference>
<dbReference type="SUPFAM" id="SSF141130">
    <property type="entry name" value="Acetamidase/Formamidase-like"/>
    <property type="match status" value="1"/>
</dbReference>
<organism evidence="1">
    <name type="scientific">marine sediment metagenome</name>
    <dbReference type="NCBI Taxonomy" id="412755"/>
    <lineage>
        <taxon>unclassified sequences</taxon>
        <taxon>metagenomes</taxon>
        <taxon>ecological metagenomes</taxon>
    </lineage>
</organism>
<dbReference type="InterPro" id="IPR004304">
    <property type="entry name" value="FmdA_AmdA"/>
</dbReference>
<proteinExistence type="predicted"/>
<evidence type="ECO:0008006" key="2">
    <source>
        <dbReference type="Google" id="ProtNLM"/>
    </source>
</evidence>
<feature type="non-terminal residue" evidence="1">
    <location>
        <position position="244"/>
    </location>
</feature>